<dbReference type="AlphaFoldDB" id="A0A915J4K5"/>
<protein>
    <submittedName>
        <fullName evidence="2">Transposase</fullName>
    </submittedName>
</protein>
<accession>A0A915J4K5</accession>
<reference evidence="2" key="1">
    <citation type="submission" date="2022-11" db="UniProtKB">
        <authorList>
            <consortium name="WormBaseParasite"/>
        </authorList>
    </citation>
    <scope>IDENTIFICATION</scope>
</reference>
<dbReference type="WBParaSite" id="nRc.2.0.1.t21397-RA">
    <property type="protein sequence ID" value="nRc.2.0.1.t21397-RA"/>
    <property type="gene ID" value="nRc.2.0.1.g21397"/>
</dbReference>
<sequence length="85" mass="9637">MKTTVMNLGLKIHPQSILNVDETGLSTNLDRCRILCSKGERSRKQLNHAFGQSLTAPQVMYQLKETGKRKRRRVPISVTFALLRG</sequence>
<proteinExistence type="predicted"/>
<dbReference type="Proteomes" id="UP000887565">
    <property type="component" value="Unplaced"/>
</dbReference>
<evidence type="ECO:0000313" key="2">
    <source>
        <dbReference type="WBParaSite" id="nRc.2.0.1.t21397-RA"/>
    </source>
</evidence>
<keyword evidence="1" id="KW-1185">Reference proteome</keyword>
<organism evidence="1 2">
    <name type="scientific">Romanomermis culicivorax</name>
    <name type="common">Nematode worm</name>
    <dbReference type="NCBI Taxonomy" id="13658"/>
    <lineage>
        <taxon>Eukaryota</taxon>
        <taxon>Metazoa</taxon>
        <taxon>Ecdysozoa</taxon>
        <taxon>Nematoda</taxon>
        <taxon>Enoplea</taxon>
        <taxon>Dorylaimia</taxon>
        <taxon>Mermithida</taxon>
        <taxon>Mermithoidea</taxon>
        <taxon>Mermithidae</taxon>
        <taxon>Romanomermis</taxon>
    </lineage>
</organism>
<evidence type="ECO:0000313" key="1">
    <source>
        <dbReference type="Proteomes" id="UP000887565"/>
    </source>
</evidence>
<name>A0A915J4K5_ROMCU</name>